<sequence length="525" mass="58999">MAHLQVPANTIHRPASINSERTLTNTSGAFYPNDCAPEDYGGLRSRSQSPSNDCPPTGLFTSPLSRLNSKLKPPSSETEGISVVPHSNAAVPSHNVVTPGVRGAPTHVATPLTYIQDQGYAILATSPEQFSSWRYNDRTQIPESDKDRPTELATIPAMQFSFVRQLVKPPWVAKEHPGGQLYFTKCTDDGIRIFTDNCLEDINTLAKIDACAKQLIYRINEWRGTSRGPAEVLEDIELVLDVREVDGETEWSYYLASLTKCSIFWLDEVNVDDLSQGLRFVFNLSDLRDHHVNQANQLLNYTAFDSKTSATSTAALSYEYLTAMSDCVKNATVCGLVIIEGVVINYFQDWEKFLNYHGQPEARLDQDRSVMQSTKRERTWRFLILSALLFFMPDDYLDKLQKLWIDKTINHVSWQRFISEMQKDWENSITPATVLLTANVGLLAIQSIDTGHPARSVAQIASYISTYLSLGNILLCTVLSKQHRNGLRESVQEAAEYFDRRSRVMAGLAHLAIIFSLPDALFMWG</sequence>
<reference evidence="2 3" key="1">
    <citation type="journal article" date="2012" name="Appl. Environ. Microbiol.">
        <title>Short-read sequencing for genomic analysis of the brown rot fungus Fibroporia radiculosa.</title>
        <authorList>
            <person name="Tang J.D."/>
            <person name="Perkins A.D."/>
            <person name="Sonstegard T.S."/>
            <person name="Schroeder S.G."/>
            <person name="Burgess S.C."/>
            <person name="Diehl S.V."/>
        </authorList>
    </citation>
    <scope>NUCLEOTIDE SEQUENCE [LARGE SCALE GENOMIC DNA]</scope>
    <source>
        <strain evidence="2 3">TFFH 294</strain>
    </source>
</reference>
<dbReference type="GeneID" id="24098188"/>
<dbReference type="HOGENOM" id="CLU_015091_2_2_1"/>
<dbReference type="EMBL" id="HE797108">
    <property type="protein sequence ID" value="CCM03277.1"/>
    <property type="molecule type" value="Genomic_DNA"/>
</dbReference>
<name>J4HXG6_9APHY</name>
<evidence type="ECO:0000256" key="1">
    <source>
        <dbReference type="SAM" id="MobiDB-lite"/>
    </source>
</evidence>
<dbReference type="Proteomes" id="UP000006352">
    <property type="component" value="Unassembled WGS sequence"/>
</dbReference>
<dbReference type="InParanoid" id="J4HXG6"/>
<evidence type="ECO:0000313" key="2">
    <source>
        <dbReference type="EMBL" id="CCM03277.1"/>
    </source>
</evidence>
<dbReference type="AlphaFoldDB" id="J4HXG6"/>
<organism evidence="2 3">
    <name type="scientific">Fibroporia radiculosa</name>
    <dbReference type="NCBI Taxonomy" id="599839"/>
    <lineage>
        <taxon>Eukaryota</taxon>
        <taxon>Fungi</taxon>
        <taxon>Dikarya</taxon>
        <taxon>Basidiomycota</taxon>
        <taxon>Agaricomycotina</taxon>
        <taxon>Agaricomycetes</taxon>
        <taxon>Polyporales</taxon>
        <taxon>Fibroporiaceae</taxon>
        <taxon>Fibroporia</taxon>
    </lineage>
</organism>
<dbReference type="RefSeq" id="XP_012182560.1">
    <property type="nucleotide sequence ID" value="XM_012327170.1"/>
</dbReference>
<proteinExistence type="predicted"/>
<keyword evidence="3" id="KW-1185">Reference proteome</keyword>
<evidence type="ECO:0008006" key="4">
    <source>
        <dbReference type="Google" id="ProtNLM"/>
    </source>
</evidence>
<accession>J4HXG6</accession>
<dbReference type="OrthoDB" id="2657661at2759"/>
<dbReference type="STRING" id="599839.J4HXG6"/>
<evidence type="ECO:0000313" key="3">
    <source>
        <dbReference type="Proteomes" id="UP000006352"/>
    </source>
</evidence>
<gene>
    <name evidence="2" type="ORF">FIBRA_05405</name>
</gene>
<protein>
    <recommendedName>
        <fullName evidence="4">WW domain-containing protein</fullName>
    </recommendedName>
</protein>
<feature type="compositionally biased region" description="Polar residues" evidence="1">
    <location>
        <begin position="45"/>
        <end position="68"/>
    </location>
</feature>
<feature type="region of interest" description="Disordered" evidence="1">
    <location>
        <begin position="39"/>
        <end position="81"/>
    </location>
</feature>